<proteinExistence type="predicted"/>
<keyword evidence="3" id="KW-1185">Reference proteome</keyword>
<evidence type="ECO:0000256" key="1">
    <source>
        <dbReference type="SAM" id="Phobius"/>
    </source>
</evidence>
<reference evidence="2" key="1">
    <citation type="submission" date="2022-02" db="EMBL/GenBank/DDBJ databases">
        <authorList>
            <person name="King R."/>
        </authorList>
    </citation>
    <scope>NUCLEOTIDE SEQUENCE</scope>
</reference>
<organism evidence="2 3">
    <name type="scientific">Aphis gossypii</name>
    <name type="common">Cotton aphid</name>
    <dbReference type="NCBI Taxonomy" id="80765"/>
    <lineage>
        <taxon>Eukaryota</taxon>
        <taxon>Metazoa</taxon>
        <taxon>Ecdysozoa</taxon>
        <taxon>Arthropoda</taxon>
        <taxon>Hexapoda</taxon>
        <taxon>Insecta</taxon>
        <taxon>Pterygota</taxon>
        <taxon>Neoptera</taxon>
        <taxon>Paraneoptera</taxon>
        <taxon>Hemiptera</taxon>
        <taxon>Sternorrhyncha</taxon>
        <taxon>Aphidomorpha</taxon>
        <taxon>Aphidoidea</taxon>
        <taxon>Aphididae</taxon>
        <taxon>Aphidini</taxon>
        <taxon>Aphis</taxon>
        <taxon>Aphis</taxon>
    </lineage>
</organism>
<gene>
    <name evidence="2" type="ORF">APHIGO_LOCUS9602</name>
</gene>
<evidence type="ECO:0000313" key="3">
    <source>
        <dbReference type="Proteomes" id="UP001154329"/>
    </source>
</evidence>
<sequence length="167" mass="19957">MILLLLYRTSCVFESPSRLSRGKPYRRLRPAPRRHRGYLHGPRTLRSRSPSRSVTICPRSPLLLLLLFLFLLLLLYYYYYYFLRRRRVVYCSWRSGRSALHPSWPEYSRSLIYSPPTAYQKRDRFSRPSPTPPATILKIVYDGKKSIEHALFIFFVPFSFFFHCVPV</sequence>
<reference evidence="2" key="2">
    <citation type="submission" date="2022-10" db="EMBL/GenBank/DDBJ databases">
        <authorList>
            <consortium name="ENA_rothamsted_submissions"/>
            <consortium name="culmorum"/>
            <person name="King R."/>
        </authorList>
    </citation>
    <scope>NUCLEOTIDE SEQUENCE</scope>
</reference>
<dbReference type="Proteomes" id="UP001154329">
    <property type="component" value="Chromosome 3"/>
</dbReference>
<evidence type="ECO:0000313" key="2">
    <source>
        <dbReference type="EMBL" id="CAH1733266.1"/>
    </source>
</evidence>
<dbReference type="EMBL" id="OU899036">
    <property type="protein sequence ID" value="CAH1733266.1"/>
    <property type="molecule type" value="Genomic_DNA"/>
</dbReference>
<protein>
    <submittedName>
        <fullName evidence="2">Uncharacterized protein</fullName>
    </submittedName>
</protein>
<dbReference type="AlphaFoldDB" id="A0A9P0JB19"/>
<keyword evidence="1" id="KW-1133">Transmembrane helix</keyword>
<keyword evidence="1" id="KW-0472">Membrane</keyword>
<feature type="transmembrane region" description="Helical" evidence="1">
    <location>
        <begin position="62"/>
        <end position="80"/>
    </location>
</feature>
<accession>A0A9P0JB19</accession>
<keyword evidence="1" id="KW-0812">Transmembrane</keyword>
<name>A0A9P0JB19_APHGO</name>